<comment type="caution">
    <text evidence="3">The sequence shown here is derived from an EMBL/GenBank/DDBJ whole genome shotgun (WGS) entry which is preliminary data.</text>
</comment>
<dbReference type="SUPFAM" id="SSF55961">
    <property type="entry name" value="Bet v1-like"/>
    <property type="match status" value="1"/>
</dbReference>
<organism evidence="3 4">
    <name type="scientific">Cylindrotheca closterium</name>
    <dbReference type="NCBI Taxonomy" id="2856"/>
    <lineage>
        <taxon>Eukaryota</taxon>
        <taxon>Sar</taxon>
        <taxon>Stramenopiles</taxon>
        <taxon>Ochrophyta</taxon>
        <taxon>Bacillariophyta</taxon>
        <taxon>Bacillariophyceae</taxon>
        <taxon>Bacillariophycidae</taxon>
        <taxon>Bacillariales</taxon>
        <taxon>Bacillariaceae</taxon>
        <taxon>Cylindrotheca</taxon>
    </lineage>
</organism>
<feature type="region of interest" description="Disordered" evidence="1">
    <location>
        <begin position="54"/>
        <end position="85"/>
    </location>
</feature>
<dbReference type="EMBL" id="CAKOGP040001825">
    <property type="protein sequence ID" value="CAJ1953370.1"/>
    <property type="molecule type" value="Genomic_DNA"/>
</dbReference>
<evidence type="ECO:0000256" key="2">
    <source>
        <dbReference type="SAM" id="Phobius"/>
    </source>
</evidence>
<feature type="transmembrane region" description="Helical" evidence="2">
    <location>
        <begin position="656"/>
        <end position="677"/>
    </location>
</feature>
<feature type="transmembrane region" description="Helical" evidence="2">
    <location>
        <begin position="731"/>
        <end position="753"/>
    </location>
</feature>
<feature type="region of interest" description="Disordered" evidence="1">
    <location>
        <begin position="814"/>
        <end position="844"/>
    </location>
</feature>
<keyword evidence="2" id="KW-0812">Transmembrane</keyword>
<feature type="transmembrane region" description="Helical" evidence="2">
    <location>
        <begin position="613"/>
        <end position="635"/>
    </location>
</feature>
<keyword evidence="2" id="KW-0472">Membrane</keyword>
<keyword evidence="2" id="KW-1133">Transmembrane helix</keyword>
<dbReference type="InterPro" id="IPR023393">
    <property type="entry name" value="START-like_dom_sf"/>
</dbReference>
<dbReference type="PANTHER" id="PTHR34560">
    <property type="entry name" value="POLYKETIDE CYCLASE/DEHYDRASE/LIPID TRANSPORT SUPERFAMILY PROTEIN"/>
    <property type="match status" value="1"/>
</dbReference>
<evidence type="ECO:0000313" key="4">
    <source>
        <dbReference type="Proteomes" id="UP001295423"/>
    </source>
</evidence>
<evidence type="ECO:0000256" key="1">
    <source>
        <dbReference type="SAM" id="MobiDB-lite"/>
    </source>
</evidence>
<dbReference type="Proteomes" id="UP001295423">
    <property type="component" value="Unassembled WGS sequence"/>
</dbReference>
<feature type="compositionally biased region" description="Basic and acidic residues" evidence="1">
    <location>
        <begin position="76"/>
        <end position="85"/>
    </location>
</feature>
<dbReference type="PANTHER" id="PTHR34560:SF1">
    <property type="entry name" value="START DOMAIN-CONTAINING PROTEIN"/>
    <property type="match status" value="1"/>
</dbReference>
<feature type="compositionally biased region" description="Basic residues" evidence="1">
    <location>
        <begin position="65"/>
        <end position="75"/>
    </location>
</feature>
<sequence>MEPVRIKPPSTTANAASATDSLYNDAMRVFLLIEDERHLSALLLYQNLLDRLDPTPELSGSPNKRLSKIFKRGRKPNKDKGKDEEKARELLQSKQKVLESLQERCAMFRQAKQNLDVDDDWTLAQTIFGVTTYYRREDDGSLSIKMEGRLEGTALFEQVAVLREVDLHSKWAPFCSSSLTLAHLNKLDTVGWFVVGLPHFGLMRDACFRAMGCDNIFEDGSIMLVGQGLEDTPQDGVKSNTLETNAEASNESRGFDYLTEDPVLKTLDIPEVPKGMGRGRMTIRTFQAIIHIESPTEATTRIVANVDPNLPLIPQSLIDFLMKKLCGVLLNKLQSAAKKVAKDPIYNDHAQLMRLQEPFYKGWLMAKFQQICEIRNWTMPPVTCFELTEEQLERAEEAFKKKTKKDNRRTMKMYQTINDEKLDAFLESRQAGETDDLPTPRLRTHSVDSDSISEISHLSGTTETSKWSRNPINKYLKELELKTEKRKLREIEKSRERAANRLKPKELDESSRSRLEELRTAREIRLGKSSSTPMPPQGKDAMKLLREANLKVKNDWVTLWANRSAITRVFLMKILVIGLFGLMHGSAFVERIIAERITVDILSEDQRYDIAAMIYLLLSTAVHFCLCYVAMIYAFSSLQLGRMAGRQAKRFYTQNVHLIVLGTSTGMLFFSLALAFWRTSSQWTFWKTFCSSNFLMESKTIADALNKHVFSLDQAEEECKDFEIGAWRHDAYATVRILFTYSATFLLSVLFLFSSTANSATRSTSYSNLSDAVSDSSIDVTAPSSTKSLPSLRGQSSLELPKRANTFAFETVQEESNGASLKKSGEPGKTGIKKVSFGERSVTA</sequence>
<dbReference type="Gene3D" id="3.30.530.20">
    <property type="match status" value="1"/>
</dbReference>
<name>A0AAD2FTU1_9STRA</name>
<dbReference type="AlphaFoldDB" id="A0AAD2FTU1"/>
<protein>
    <submittedName>
        <fullName evidence="3">Uncharacterized protein</fullName>
    </submittedName>
</protein>
<gene>
    <name evidence="3" type="ORF">CYCCA115_LOCUS13996</name>
</gene>
<evidence type="ECO:0000313" key="3">
    <source>
        <dbReference type="EMBL" id="CAJ1953370.1"/>
    </source>
</evidence>
<reference evidence="3" key="1">
    <citation type="submission" date="2023-08" db="EMBL/GenBank/DDBJ databases">
        <authorList>
            <person name="Audoor S."/>
            <person name="Bilcke G."/>
        </authorList>
    </citation>
    <scope>NUCLEOTIDE SEQUENCE</scope>
</reference>
<accession>A0AAD2FTU1</accession>
<proteinExistence type="predicted"/>
<keyword evidence="4" id="KW-1185">Reference proteome</keyword>